<evidence type="ECO:0000313" key="3">
    <source>
        <dbReference type="Proteomes" id="UP000059188"/>
    </source>
</evidence>
<reference evidence="2 3" key="1">
    <citation type="submission" date="2014-11" db="EMBL/GenBank/DDBJ databases">
        <authorList>
            <person name="Wibberg Daniel"/>
        </authorList>
    </citation>
    <scope>NUCLEOTIDE SEQUENCE [LARGE SCALE GENOMIC DNA]</scope>
    <source>
        <strain evidence="2">Rhizoctonia solani AG1-IB 7/3/14</strain>
    </source>
</reference>
<protein>
    <submittedName>
        <fullName evidence="2">Uncharacterized protein</fullName>
    </submittedName>
</protein>
<dbReference type="Proteomes" id="UP000059188">
    <property type="component" value="Unassembled WGS sequence"/>
</dbReference>
<organism evidence="2 3">
    <name type="scientific">Thanatephorus cucumeris (strain AG1-IB / isolate 7/3/14)</name>
    <name type="common">Lettuce bottom rot fungus</name>
    <name type="synonym">Rhizoctonia solani</name>
    <dbReference type="NCBI Taxonomy" id="1108050"/>
    <lineage>
        <taxon>Eukaryota</taxon>
        <taxon>Fungi</taxon>
        <taxon>Dikarya</taxon>
        <taxon>Basidiomycota</taxon>
        <taxon>Agaricomycotina</taxon>
        <taxon>Agaricomycetes</taxon>
        <taxon>Cantharellales</taxon>
        <taxon>Ceratobasidiaceae</taxon>
        <taxon>Rhizoctonia</taxon>
        <taxon>Rhizoctonia solani AG-1</taxon>
    </lineage>
</organism>
<feature type="region of interest" description="Disordered" evidence="1">
    <location>
        <begin position="1"/>
        <end position="20"/>
    </location>
</feature>
<sequence length="333" mass="36316">MSQPADQRSNPPPSAEDPDQPLFFSVIPQDTSLTVPCIQVKKFANLYIRPTSGHSLAFDWKAFKEAIDYNQGTIVIDMYDTTTLPQANLPESNMVNKITNYVSSVFSPLINKGELNKKIESIISNPKTNARPGAAGSAPQLSTGISTGVIAALPGSANTSFHVLLATIKFTREVAQKPSWYTSKAPVQTKNLVAQVTGIRLIVDSSFQPLVPPSDLCLPPPPSEYGLSTVEFVPRGKNNTSPEEATMVGGIGYPPTVGQASVNVVRAALNVVPRLASFSMRAALYKLRRRSQTSVWWLIQATDLLLALIRDISRVAKEYCHAFSINKYLEILQ</sequence>
<accession>A0A0B7F934</accession>
<dbReference type="SUPFAM" id="SSF55676">
    <property type="entry name" value="CytB endotoxin-like"/>
    <property type="match status" value="1"/>
</dbReference>
<dbReference type="AlphaFoldDB" id="A0A0B7F934"/>
<proteinExistence type="predicted"/>
<evidence type="ECO:0000256" key="1">
    <source>
        <dbReference type="SAM" id="MobiDB-lite"/>
    </source>
</evidence>
<evidence type="ECO:0000313" key="2">
    <source>
        <dbReference type="EMBL" id="CEL53424.1"/>
    </source>
</evidence>
<dbReference type="Gene3D" id="3.40.198.10">
    <property type="entry name" value="Delta-endotoxin CytB-like"/>
    <property type="match status" value="1"/>
</dbReference>
<dbReference type="InterPro" id="IPR035918">
    <property type="entry name" value="CytB_endotoxin-like_sf"/>
</dbReference>
<keyword evidence="3" id="KW-1185">Reference proteome</keyword>
<name>A0A0B7F934_THACB</name>
<dbReference type="EMBL" id="LN679222">
    <property type="protein sequence ID" value="CEL53424.1"/>
    <property type="molecule type" value="Genomic_DNA"/>
</dbReference>
<gene>
    <name evidence="2" type="ORF">RSOLAG1IB_11356</name>
</gene>